<feature type="transmembrane region" description="Helical" evidence="1">
    <location>
        <begin position="250"/>
        <end position="270"/>
    </location>
</feature>
<protein>
    <submittedName>
        <fullName evidence="2">Uncharacterized protein</fullName>
    </submittedName>
</protein>
<reference evidence="2" key="1">
    <citation type="submission" date="2020-11" db="EMBL/GenBank/DDBJ databases">
        <authorList>
            <consortium name="DOE Joint Genome Institute"/>
            <person name="Ahrendt S."/>
            <person name="Riley R."/>
            <person name="Andreopoulos W."/>
            <person name="Labutti K."/>
            <person name="Pangilinan J."/>
            <person name="Ruiz-Duenas F.J."/>
            <person name="Barrasa J.M."/>
            <person name="Sanchez-Garcia M."/>
            <person name="Camarero S."/>
            <person name="Miyauchi S."/>
            <person name="Serrano A."/>
            <person name="Linde D."/>
            <person name="Babiker R."/>
            <person name="Drula E."/>
            <person name="Ayuso-Fernandez I."/>
            <person name="Pacheco R."/>
            <person name="Padilla G."/>
            <person name="Ferreira P."/>
            <person name="Barriuso J."/>
            <person name="Kellner H."/>
            <person name="Castanera R."/>
            <person name="Alfaro M."/>
            <person name="Ramirez L."/>
            <person name="Pisabarro A.G."/>
            <person name="Kuo A."/>
            <person name="Tritt A."/>
            <person name="Lipzen A."/>
            <person name="He G."/>
            <person name="Yan M."/>
            <person name="Ng V."/>
            <person name="Cullen D."/>
            <person name="Martin F."/>
            <person name="Rosso M.-N."/>
            <person name="Henrissat B."/>
            <person name="Hibbett D."/>
            <person name="Martinez A.T."/>
            <person name="Grigoriev I.V."/>
        </authorList>
    </citation>
    <scope>NUCLEOTIDE SEQUENCE</scope>
    <source>
        <strain evidence="2">CBS 506.95</strain>
    </source>
</reference>
<accession>A0A9P6EGJ0</accession>
<keyword evidence="1" id="KW-0472">Membrane</keyword>
<evidence type="ECO:0000313" key="2">
    <source>
        <dbReference type="EMBL" id="KAF9529166.1"/>
    </source>
</evidence>
<feature type="transmembrane region" description="Helical" evidence="1">
    <location>
        <begin position="178"/>
        <end position="204"/>
    </location>
</feature>
<dbReference type="AlphaFoldDB" id="A0A9P6EGJ0"/>
<gene>
    <name evidence="2" type="ORF">CPB83DRAFT_906389</name>
</gene>
<dbReference type="EMBL" id="MU157848">
    <property type="protein sequence ID" value="KAF9529166.1"/>
    <property type="molecule type" value="Genomic_DNA"/>
</dbReference>
<feature type="transmembrane region" description="Helical" evidence="1">
    <location>
        <begin position="137"/>
        <end position="158"/>
    </location>
</feature>
<keyword evidence="1" id="KW-1133">Transmembrane helix</keyword>
<evidence type="ECO:0000313" key="3">
    <source>
        <dbReference type="Proteomes" id="UP000807306"/>
    </source>
</evidence>
<organism evidence="2 3">
    <name type="scientific">Crepidotus variabilis</name>
    <dbReference type="NCBI Taxonomy" id="179855"/>
    <lineage>
        <taxon>Eukaryota</taxon>
        <taxon>Fungi</taxon>
        <taxon>Dikarya</taxon>
        <taxon>Basidiomycota</taxon>
        <taxon>Agaricomycotina</taxon>
        <taxon>Agaricomycetes</taxon>
        <taxon>Agaricomycetidae</taxon>
        <taxon>Agaricales</taxon>
        <taxon>Agaricineae</taxon>
        <taxon>Crepidotaceae</taxon>
        <taxon>Crepidotus</taxon>
    </lineage>
</organism>
<evidence type="ECO:0000256" key="1">
    <source>
        <dbReference type="SAM" id="Phobius"/>
    </source>
</evidence>
<keyword evidence="3" id="KW-1185">Reference proteome</keyword>
<dbReference type="Proteomes" id="UP000807306">
    <property type="component" value="Unassembled WGS sequence"/>
</dbReference>
<keyword evidence="1" id="KW-0812">Transmembrane</keyword>
<proteinExistence type="predicted"/>
<feature type="transmembrane region" description="Helical" evidence="1">
    <location>
        <begin position="105"/>
        <end position="125"/>
    </location>
</feature>
<name>A0A9P6EGJ0_9AGAR</name>
<dbReference type="OrthoDB" id="3346251at2759"/>
<feature type="transmembrane region" description="Helical" evidence="1">
    <location>
        <begin position="225"/>
        <end position="244"/>
    </location>
</feature>
<comment type="caution">
    <text evidence="2">The sequence shown here is derived from an EMBL/GenBank/DDBJ whole genome shotgun (WGS) entry which is preliminary data.</text>
</comment>
<sequence>MPNWNSPLELNRDAIIFAKLSSVWTGLYCWEIVTSMQLERDVILGRRKFHWPLAPYLICRYSPIIALLCLACSQSSTRCVYYTPSSTNNGSGPDDGHDPRPINCAVTYVIAFCFELSVTSASVIFALRTIAMWTNRVVTGCLCGLVAVDTLLVLLTTIQNRSKWDSVRGCMFLHPDLTYLTAMVFRIFTMAFDALILSLIFYKLGAGISWKGRTSVVRFLFRQGLMYFIFAFLCNGIAAGFLIWKPNFQLGIIAVPPASFFTAIAACRSVRYLDVFIARDNKEIFHPNATATGPVELDTIPSMEEQDRSRVVIRTR</sequence>